<dbReference type="PANTHER" id="PTHR33802">
    <property type="entry name" value="SI:CH211-161H7.5-RELATED"/>
    <property type="match status" value="1"/>
</dbReference>
<feature type="transmembrane region" description="Helical" evidence="1">
    <location>
        <begin position="7"/>
        <end position="29"/>
    </location>
</feature>
<proteinExistence type="predicted"/>
<feature type="transmembrane region" description="Helical" evidence="1">
    <location>
        <begin position="263"/>
        <end position="283"/>
    </location>
</feature>
<protein>
    <submittedName>
        <fullName evidence="2">Uncharacterized protein</fullName>
    </submittedName>
</protein>
<keyword evidence="1" id="KW-1133">Transmembrane helix</keyword>
<feature type="transmembrane region" description="Helical" evidence="1">
    <location>
        <begin position="145"/>
        <end position="173"/>
    </location>
</feature>
<organism evidence="2">
    <name type="scientific">Phaeocystis antarctica</name>
    <dbReference type="NCBI Taxonomy" id="33657"/>
    <lineage>
        <taxon>Eukaryota</taxon>
        <taxon>Haptista</taxon>
        <taxon>Haptophyta</taxon>
        <taxon>Prymnesiophyceae</taxon>
        <taxon>Phaeocystales</taxon>
        <taxon>Phaeocystaceae</taxon>
        <taxon>Phaeocystis</taxon>
    </lineage>
</organism>
<feature type="transmembrane region" description="Helical" evidence="1">
    <location>
        <begin position="185"/>
        <end position="206"/>
    </location>
</feature>
<evidence type="ECO:0000256" key="1">
    <source>
        <dbReference type="SAM" id="Phobius"/>
    </source>
</evidence>
<dbReference type="PANTHER" id="PTHR33802:SF1">
    <property type="entry name" value="XK-RELATED PROTEIN"/>
    <property type="match status" value="1"/>
</dbReference>
<feature type="transmembrane region" description="Helical" evidence="1">
    <location>
        <begin position="118"/>
        <end position="139"/>
    </location>
</feature>
<keyword evidence="1" id="KW-0812">Transmembrane</keyword>
<dbReference type="EMBL" id="HBEP01037678">
    <property type="protein sequence ID" value="CAD8511702.1"/>
    <property type="molecule type" value="Transcribed_RNA"/>
</dbReference>
<accession>A0A7S0NG19</accession>
<evidence type="ECO:0000313" key="2">
    <source>
        <dbReference type="EMBL" id="CAD8511702.1"/>
    </source>
</evidence>
<dbReference type="AlphaFoldDB" id="A0A7S0NG19"/>
<gene>
    <name evidence="2" type="ORF">PANT1444_LOCUS21359</name>
</gene>
<reference evidence="2" key="1">
    <citation type="submission" date="2021-01" db="EMBL/GenBank/DDBJ databases">
        <authorList>
            <person name="Corre E."/>
            <person name="Pelletier E."/>
            <person name="Niang G."/>
            <person name="Scheremetjew M."/>
            <person name="Finn R."/>
            <person name="Kale V."/>
            <person name="Holt S."/>
            <person name="Cochrane G."/>
            <person name="Meng A."/>
            <person name="Brown T."/>
            <person name="Cohen L."/>
        </authorList>
    </citation>
    <scope>NUCLEOTIDE SEQUENCE</scope>
    <source>
        <strain evidence="2">CCMP1374</strain>
    </source>
</reference>
<sequence>MASLSNAAAYVVAFGLQTLLVFAGNSRFFGLLKEGSGWRTNVEMSVLYTSFVTPANWAFAIWGLIYTWELVAVCVLALSELDLISSPVGGRPETILWCWVLMNACQATWSILFARGQLLLSAFALGGIAASLVALGFEATVGSSWLGYLTVCCPVWLHAGWTTAAALVNVNLALVGRSASAPTQLAAAFATCHGAFAAALVVISSAGPGSLPYSAAVAWALAAIHHKLSNPDATSTANNPTIAEVGEPARVALEHTASLCSTAVLFTIFCVLVWTGAFTYGAVR</sequence>
<keyword evidence="1" id="KW-0472">Membrane</keyword>
<name>A0A7S0NG19_9EUKA</name>